<accession>A0A1G9IZZ9</accession>
<dbReference type="RefSeq" id="WP_093197683.1">
    <property type="nucleotide sequence ID" value="NZ_FNGS01000001.1"/>
</dbReference>
<dbReference type="EMBL" id="FNGS01000001">
    <property type="protein sequence ID" value="SDL30454.1"/>
    <property type="molecule type" value="Genomic_DNA"/>
</dbReference>
<dbReference type="STRING" id="563176.SAMN04488090_0681"/>
<protein>
    <recommendedName>
        <fullName evidence="3">ParB-like nuclease domain-containing protein</fullName>
    </recommendedName>
</protein>
<evidence type="ECO:0000313" key="2">
    <source>
        <dbReference type="Proteomes" id="UP000198901"/>
    </source>
</evidence>
<reference evidence="1 2" key="1">
    <citation type="submission" date="2016-10" db="EMBL/GenBank/DDBJ databases">
        <authorList>
            <person name="de Groot N.N."/>
        </authorList>
    </citation>
    <scope>NUCLEOTIDE SEQUENCE [LARGE SCALE GENOMIC DNA]</scope>
    <source>
        <strain evidence="1 2">DSM 21668</strain>
    </source>
</reference>
<dbReference type="OrthoDB" id="5944985at2"/>
<organism evidence="1 2">
    <name type="scientific">Siphonobacter aquaeclarae</name>
    <dbReference type="NCBI Taxonomy" id="563176"/>
    <lineage>
        <taxon>Bacteria</taxon>
        <taxon>Pseudomonadati</taxon>
        <taxon>Bacteroidota</taxon>
        <taxon>Cytophagia</taxon>
        <taxon>Cytophagales</taxon>
        <taxon>Cytophagaceae</taxon>
        <taxon>Siphonobacter</taxon>
    </lineage>
</organism>
<name>A0A1G9IZZ9_9BACT</name>
<dbReference type="AlphaFoldDB" id="A0A1G9IZZ9"/>
<gene>
    <name evidence="1" type="ORF">SAMN04488090_0681</name>
</gene>
<evidence type="ECO:0000313" key="1">
    <source>
        <dbReference type="EMBL" id="SDL30454.1"/>
    </source>
</evidence>
<dbReference type="Proteomes" id="UP000198901">
    <property type="component" value="Unassembled WGS sequence"/>
</dbReference>
<proteinExistence type="predicted"/>
<keyword evidence="2" id="KW-1185">Reference proteome</keyword>
<sequence length="286" mass="32497">MAKKDFMNLMKEKTTDLKPSLLSSEENIKSQIRILEPLRDLIPPLISEELYQLEQNILKHGVKDPLTVWETTSTVAGIDDTNTPVCILIDGHNRFAICQKYKLDYRINIVRFSSMEETKDYMIDFQLGRRNLSPEQSSYFRGLRYIRQRSLRGGNRYGDSEQIDVSMALAKEYGVSSRTIKRDGDFASGLEKLTPDFKKEILTGKLKLPKASINTLSKLETETLLSSMQEVLALIASPTVKSEESEDEETQLAGEIRSISRGSLTKESCTRLIALLQQYMQSLDAK</sequence>
<evidence type="ECO:0008006" key="3">
    <source>
        <dbReference type="Google" id="ProtNLM"/>
    </source>
</evidence>